<accession>A0A2N5M8T4</accession>
<dbReference type="InterPro" id="IPR005467">
    <property type="entry name" value="His_kinase_dom"/>
</dbReference>
<dbReference type="NCBIfam" id="TIGR00229">
    <property type="entry name" value="sensory_box"/>
    <property type="match status" value="2"/>
</dbReference>
<dbReference type="PANTHER" id="PTHR43065:SF34">
    <property type="entry name" value="SPORULATION KINASE A"/>
    <property type="match status" value="1"/>
</dbReference>
<keyword evidence="10" id="KW-0812">Transmembrane</keyword>
<dbReference type="InterPro" id="IPR004358">
    <property type="entry name" value="Sig_transdc_His_kin-like_C"/>
</dbReference>
<dbReference type="CDD" id="cd00075">
    <property type="entry name" value="HATPase"/>
    <property type="match status" value="1"/>
</dbReference>
<dbReference type="InterPro" id="IPR003594">
    <property type="entry name" value="HATPase_dom"/>
</dbReference>
<dbReference type="PRINTS" id="PR00344">
    <property type="entry name" value="BCTRLSENSOR"/>
</dbReference>
<keyword evidence="5" id="KW-0547">Nucleotide-binding</keyword>
<dbReference type="SUPFAM" id="SSF55874">
    <property type="entry name" value="ATPase domain of HSP90 chaperone/DNA topoisomerase II/histidine kinase"/>
    <property type="match status" value="1"/>
</dbReference>
<dbReference type="Pfam" id="PF08448">
    <property type="entry name" value="PAS_4"/>
    <property type="match status" value="1"/>
</dbReference>
<feature type="domain" description="PAC" evidence="13">
    <location>
        <begin position="141"/>
        <end position="200"/>
    </location>
</feature>
<keyword evidence="4" id="KW-0808">Transferase</keyword>
<dbReference type="AlphaFoldDB" id="A0A2N5M8T4"/>
<evidence type="ECO:0000313" key="14">
    <source>
        <dbReference type="EMBL" id="PLT30760.1"/>
    </source>
</evidence>
<keyword evidence="7" id="KW-0067">ATP-binding</keyword>
<feature type="transmembrane region" description="Helical" evidence="10">
    <location>
        <begin position="41"/>
        <end position="58"/>
    </location>
</feature>
<dbReference type="EMBL" id="PGUY01000017">
    <property type="protein sequence ID" value="PLT30760.1"/>
    <property type="molecule type" value="Genomic_DNA"/>
</dbReference>
<dbReference type="InterPro" id="IPR036890">
    <property type="entry name" value="HATPase_C_sf"/>
</dbReference>
<name>A0A2N5M8T4_9BACI</name>
<dbReference type="CDD" id="cd00130">
    <property type="entry name" value="PAS"/>
    <property type="match status" value="1"/>
</dbReference>
<evidence type="ECO:0000256" key="7">
    <source>
        <dbReference type="ARBA" id="ARBA00022840"/>
    </source>
</evidence>
<dbReference type="InterPro" id="IPR000014">
    <property type="entry name" value="PAS"/>
</dbReference>
<keyword evidence="6 14" id="KW-0418">Kinase</keyword>
<comment type="caution">
    <text evidence="14">The sequence shown here is derived from an EMBL/GenBank/DDBJ whole genome shotgun (WGS) entry which is preliminary data.</text>
</comment>
<dbReference type="Gene3D" id="3.30.565.10">
    <property type="entry name" value="Histidine kinase-like ATPase, C-terminal domain"/>
    <property type="match status" value="1"/>
</dbReference>
<dbReference type="InterPro" id="IPR036097">
    <property type="entry name" value="HisK_dim/P_sf"/>
</dbReference>
<evidence type="ECO:0000256" key="6">
    <source>
        <dbReference type="ARBA" id="ARBA00022777"/>
    </source>
</evidence>
<dbReference type="GO" id="GO:0030435">
    <property type="term" value="P:sporulation resulting in formation of a cellular spore"/>
    <property type="evidence" value="ECO:0007669"/>
    <property type="project" value="UniProtKB-KW"/>
</dbReference>
<dbReference type="SMART" id="SM00387">
    <property type="entry name" value="HATPase_c"/>
    <property type="match status" value="1"/>
</dbReference>
<dbReference type="FunFam" id="1.10.287.130:FF:000040">
    <property type="entry name" value="PAS domain-containing sensor histidine kinase"/>
    <property type="match status" value="1"/>
</dbReference>
<dbReference type="GO" id="GO:0006355">
    <property type="term" value="P:regulation of DNA-templated transcription"/>
    <property type="evidence" value="ECO:0007669"/>
    <property type="project" value="InterPro"/>
</dbReference>
<keyword evidence="15" id="KW-1185">Reference proteome</keyword>
<dbReference type="Pfam" id="PF00989">
    <property type="entry name" value="PAS"/>
    <property type="match status" value="1"/>
</dbReference>
<keyword evidence="10" id="KW-0472">Membrane</keyword>
<dbReference type="InterPro" id="IPR013656">
    <property type="entry name" value="PAS_4"/>
</dbReference>
<dbReference type="Proteomes" id="UP000234748">
    <property type="component" value="Unassembled WGS sequence"/>
</dbReference>
<dbReference type="InterPro" id="IPR035965">
    <property type="entry name" value="PAS-like_dom_sf"/>
</dbReference>
<sequence>MSKQKVLIIYFLTSITWIVATDFLVDLYITNHSVYMWIQKIKGLLFIFFTGALIYVLLSKNEKFSQLKEEEQRLSTLINSMVDFVNFKDGEGRWIKANTFGLKLFQLEQVNYIGLKDSELAEYTDFYNEALKYCEVSDEETWIEKEITRCEEIIPLPNGDQKTFDTIKVPLFNPDGSRKALVVIGRDITERVNAEKKLSDSQQQYRSLFEYNPDPVFMIDLNNNITNINPQFEYTIGLSQDRLVGRSINQFVSGYELDDKKLRDSFAYVLRNKEGITTGDIKFATTSGKTLLLACTLVPMLIDGEITGIIGYAKDVTVIRETAERLRKTEKLSVVGELAASVAHEVRNPLTSLKGFVQLLKDSDETYQTYYSIMLNELDRINQIVSELLVLAKPQEKEFKKHNVVHLLSDVKALLEPQANYDGAEIIIAVKNELPLISCEANQLKQVFINIIKNSIEASAQKVKISVEKEKDMVSILIKDDGCGIEKERIKNLGEPFYSSKEKGTGLGLTVTYRIIEAHRGKLEFNSEVSKGTEVKILLPADADDWQRPY</sequence>
<keyword evidence="8" id="KW-0749">Sporulation</keyword>
<evidence type="ECO:0000256" key="3">
    <source>
        <dbReference type="ARBA" id="ARBA00022553"/>
    </source>
</evidence>
<dbReference type="PROSITE" id="PS50109">
    <property type="entry name" value="HIS_KIN"/>
    <property type="match status" value="1"/>
</dbReference>
<dbReference type="PROSITE" id="PS50113">
    <property type="entry name" value="PAC"/>
    <property type="match status" value="1"/>
</dbReference>
<evidence type="ECO:0000256" key="10">
    <source>
        <dbReference type="SAM" id="Phobius"/>
    </source>
</evidence>
<evidence type="ECO:0000259" key="11">
    <source>
        <dbReference type="PROSITE" id="PS50109"/>
    </source>
</evidence>
<dbReference type="SUPFAM" id="SSF55785">
    <property type="entry name" value="PYP-like sensor domain (PAS domain)"/>
    <property type="match status" value="2"/>
</dbReference>
<evidence type="ECO:0000256" key="8">
    <source>
        <dbReference type="ARBA" id="ARBA00022969"/>
    </source>
</evidence>
<dbReference type="PANTHER" id="PTHR43065">
    <property type="entry name" value="SENSOR HISTIDINE KINASE"/>
    <property type="match status" value="1"/>
</dbReference>
<dbReference type="GO" id="GO:0000155">
    <property type="term" value="F:phosphorelay sensor kinase activity"/>
    <property type="evidence" value="ECO:0007669"/>
    <property type="project" value="InterPro"/>
</dbReference>
<protein>
    <recommendedName>
        <fullName evidence="2">histidine kinase</fullName>
        <ecNumber evidence="2">2.7.13.3</ecNumber>
    </recommendedName>
</protein>
<feature type="domain" description="PAS" evidence="12">
    <location>
        <begin position="201"/>
        <end position="273"/>
    </location>
</feature>
<comment type="catalytic activity">
    <reaction evidence="1">
        <text>ATP + protein L-histidine = ADP + protein N-phospho-L-histidine.</text>
        <dbReference type="EC" id="2.7.13.3"/>
    </reaction>
</comment>
<feature type="domain" description="Histidine kinase" evidence="11">
    <location>
        <begin position="341"/>
        <end position="543"/>
    </location>
</feature>
<organism evidence="14 15">
    <name type="scientific">Peribacillus deserti</name>
    <dbReference type="NCBI Taxonomy" id="673318"/>
    <lineage>
        <taxon>Bacteria</taxon>
        <taxon>Bacillati</taxon>
        <taxon>Bacillota</taxon>
        <taxon>Bacilli</taxon>
        <taxon>Bacillales</taxon>
        <taxon>Bacillaceae</taxon>
        <taxon>Peribacillus</taxon>
    </lineage>
</organism>
<dbReference type="OrthoDB" id="9815750at2"/>
<reference evidence="14 15" key="1">
    <citation type="submission" date="2017-11" db="EMBL/GenBank/DDBJ databases">
        <title>Comparitive Functional Genomics of Dry Heat Resistant strains isolated from the Viking Spacecraft.</title>
        <authorList>
            <person name="Seuylemezian A."/>
            <person name="Cooper K."/>
            <person name="Vaishampayan P."/>
        </authorList>
    </citation>
    <scope>NUCLEOTIDE SEQUENCE [LARGE SCALE GENOMIC DNA]</scope>
    <source>
        <strain evidence="14 15">V1-29</strain>
    </source>
</reference>
<dbReference type="Pfam" id="PF00512">
    <property type="entry name" value="HisKA"/>
    <property type="match status" value="1"/>
</dbReference>
<evidence type="ECO:0000256" key="2">
    <source>
        <dbReference type="ARBA" id="ARBA00012438"/>
    </source>
</evidence>
<evidence type="ECO:0000259" key="13">
    <source>
        <dbReference type="PROSITE" id="PS50113"/>
    </source>
</evidence>
<dbReference type="Gene3D" id="1.10.287.130">
    <property type="match status" value="1"/>
</dbReference>
<dbReference type="InterPro" id="IPR003661">
    <property type="entry name" value="HisK_dim/P_dom"/>
</dbReference>
<proteinExistence type="predicted"/>
<dbReference type="InterPro" id="IPR013767">
    <property type="entry name" value="PAS_fold"/>
</dbReference>
<dbReference type="GO" id="GO:0005524">
    <property type="term" value="F:ATP binding"/>
    <property type="evidence" value="ECO:0007669"/>
    <property type="project" value="UniProtKB-KW"/>
</dbReference>
<dbReference type="CDD" id="cd00082">
    <property type="entry name" value="HisKA"/>
    <property type="match status" value="1"/>
</dbReference>
<keyword evidence="9" id="KW-0902">Two-component regulatory system</keyword>
<gene>
    <name evidence="14" type="ORF">CUU66_06305</name>
</gene>
<dbReference type="Gene3D" id="3.30.450.20">
    <property type="entry name" value="PAS domain"/>
    <property type="match status" value="2"/>
</dbReference>
<evidence type="ECO:0000259" key="12">
    <source>
        <dbReference type="PROSITE" id="PS50112"/>
    </source>
</evidence>
<keyword evidence="10" id="KW-1133">Transmembrane helix</keyword>
<dbReference type="PROSITE" id="PS50112">
    <property type="entry name" value="PAS"/>
    <property type="match status" value="1"/>
</dbReference>
<dbReference type="RefSeq" id="WP_101640826.1">
    <property type="nucleotide sequence ID" value="NZ_PGUY01000017.1"/>
</dbReference>
<dbReference type="SMART" id="SM00091">
    <property type="entry name" value="PAS"/>
    <property type="match status" value="2"/>
</dbReference>
<evidence type="ECO:0000313" key="15">
    <source>
        <dbReference type="Proteomes" id="UP000234748"/>
    </source>
</evidence>
<evidence type="ECO:0000256" key="1">
    <source>
        <dbReference type="ARBA" id="ARBA00000085"/>
    </source>
</evidence>
<dbReference type="Pfam" id="PF02518">
    <property type="entry name" value="HATPase_c"/>
    <property type="match status" value="1"/>
</dbReference>
<dbReference type="SMART" id="SM00388">
    <property type="entry name" value="HisKA"/>
    <property type="match status" value="1"/>
</dbReference>
<dbReference type="SUPFAM" id="SSF47384">
    <property type="entry name" value="Homodimeric domain of signal transducing histidine kinase"/>
    <property type="match status" value="1"/>
</dbReference>
<feature type="transmembrane region" description="Helical" evidence="10">
    <location>
        <begin position="7"/>
        <end position="29"/>
    </location>
</feature>
<dbReference type="InterPro" id="IPR000700">
    <property type="entry name" value="PAS-assoc_C"/>
</dbReference>
<evidence type="ECO:0000256" key="4">
    <source>
        <dbReference type="ARBA" id="ARBA00022679"/>
    </source>
</evidence>
<evidence type="ECO:0000256" key="5">
    <source>
        <dbReference type="ARBA" id="ARBA00022741"/>
    </source>
</evidence>
<keyword evidence="3" id="KW-0597">Phosphoprotein</keyword>
<dbReference type="EC" id="2.7.13.3" evidence="2"/>
<evidence type="ECO:0000256" key="9">
    <source>
        <dbReference type="ARBA" id="ARBA00023012"/>
    </source>
</evidence>